<evidence type="ECO:0000259" key="1">
    <source>
        <dbReference type="Pfam" id="PF19921"/>
    </source>
</evidence>
<gene>
    <name evidence="2" type="ORF">AKJ09_05693</name>
</gene>
<evidence type="ECO:0000313" key="2">
    <source>
        <dbReference type="EMBL" id="AKU99029.1"/>
    </source>
</evidence>
<keyword evidence="3" id="KW-1185">Reference proteome</keyword>
<dbReference type="Pfam" id="PF19921">
    <property type="entry name" value="bpX5"/>
    <property type="match status" value="1"/>
</dbReference>
<organism evidence="2 3">
    <name type="scientific">Labilithrix luteola</name>
    <dbReference type="NCBI Taxonomy" id="1391654"/>
    <lineage>
        <taxon>Bacteria</taxon>
        <taxon>Pseudomonadati</taxon>
        <taxon>Myxococcota</taxon>
        <taxon>Polyangia</taxon>
        <taxon>Polyangiales</taxon>
        <taxon>Labilitrichaceae</taxon>
        <taxon>Labilithrix</taxon>
    </lineage>
</organism>
<reference evidence="2 3" key="1">
    <citation type="submission" date="2015-08" db="EMBL/GenBank/DDBJ databases">
        <authorList>
            <person name="Babu N.S."/>
            <person name="Beckwith C.J."/>
            <person name="Beseler K.G."/>
            <person name="Brison A."/>
            <person name="Carone J.V."/>
            <person name="Caskin T.P."/>
            <person name="Diamond M."/>
            <person name="Durham M.E."/>
            <person name="Foxe J.M."/>
            <person name="Go M."/>
            <person name="Henderson B.A."/>
            <person name="Jones I.B."/>
            <person name="McGettigan J.A."/>
            <person name="Micheletti S.J."/>
            <person name="Nasrallah M.E."/>
            <person name="Ortiz D."/>
            <person name="Piller C.R."/>
            <person name="Privatt S.R."/>
            <person name="Schneider S.L."/>
            <person name="Sharp S."/>
            <person name="Smith T.C."/>
            <person name="Stanton J.D."/>
            <person name="Ullery H.E."/>
            <person name="Wilson R.J."/>
            <person name="Serrano M.G."/>
            <person name="Buck G."/>
            <person name="Lee V."/>
            <person name="Wang Y."/>
            <person name="Carvalho R."/>
            <person name="Voegtly L."/>
            <person name="Shi R."/>
            <person name="Duckworth R."/>
            <person name="Johnson A."/>
            <person name="Loviza R."/>
            <person name="Walstead R."/>
            <person name="Shah Z."/>
            <person name="Kiflezghi M."/>
            <person name="Wade K."/>
            <person name="Ball S.L."/>
            <person name="Bradley K.W."/>
            <person name="Asai D.J."/>
            <person name="Bowman C.A."/>
            <person name="Russell D.A."/>
            <person name="Pope W.H."/>
            <person name="Jacobs-Sera D."/>
            <person name="Hendrix R.W."/>
            <person name="Hatfull G.F."/>
        </authorList>
    </citation>
    <scope>NUCLEOTIDE SEQUENCE [LARGE SCALE GENOMIC DNA]</scope>
    <source>
        <strain evidence="2 3">DSM 27648</strain>
    </source>
</reference>
<protein>
    <recommendedName>
        <fullName evidence="1">MoxR-vWA-beta-propeller ternary system domain-containing protein</fullName>
    </recommendedName>
</protein>
<feature type="domain" description="MoxR-vWA-beta-propeller ternary system" evidence="1">
    <location>
        <begin position="3"/>
        <end position="120"/>
    </location>
</feature>
<proteinExistence type="predicted"/>
<dbReference type="AlphaFoldDB" id="A0A0K1Q0U0"/>
<evidence type="ECO:0000313" key="3">
    <source>
        <dbReference type="Proteomes" id="UP000064967"/>
    </source>
</evidence>
<dbReference type="Proteomes" id="UP000064967">
    <property type="component" value="Chromosome"/>
</dbReference>
<dbReference type="STRING" id="1391654.AKJ09_05693"/>
<sequence length="124" mass="13349">MFGFGDVARSLAERLLARDDAALATLRGLSWADGLLVLGPTVDLPWADGVSYLGQDPQAPRLLLPTQVRPDVPLDAFERALVRQAGNIEPPLAVLSNPPRLVSVVSARSIARSRLVAWLAEWAS</sequence>
<accession>A0A0K1Q0U0</accession>
<dbReference type="InterPro" id="IPR045548">
    <property type="entry name" value="bpX5"/>
</dbReference>
<dbReference type="KEGG" id="llu:AKJ09_05693"/>
<dbReference type="EMBL" id="CP012333">
    <property type="protein sequence ID" value="AKU99029.1"/>
    <property type="molecule type" value="Genomic_DNA"/>
</dbReference>
<name>A0A0K1Q0U0_9BACT</name>